<reference evidence="2 3" key="1">
    <citation type="submission" date="2016-04" db="EMBL/GenBank/DDBJ databases">
        <title>Genome analyses suggest a sexual origin of heterokaryosis in a supposedly ancient asexual fungus.</title>
        <authorList>
            <person name="Ropars J."/>
            <person name="Sedzielewska K."/>
            <person name="Noel J."/>
            <person name="Charron P."/>
            <person name="Farinelli L."/>
            <person name="Marton T."/>
            <person name="Kruger M."/>
            <person name="Pelin A."/>
            <person name="Brachmann A."/>
            <person name="Corradi N."/>
        </authorList>
    </citation>
    <scope>NUCLEOTIDE SEQUENCE [LARGE SCALE GENOMIC DNA]</scope>
    <source>
        <strain evidence="2 3">C2</strain>
    </source>
</reference>
<reference evidence="2 3" key="2">
    <citation type="submission" date="2017-10" db="EMBL/GenBank/DDBJ databases">
        <title>Extensive intraspecific genome diversity in a model arbuscular mycorrhizal fungus.</title>
        <authorList>
            <person name="Chen E.C.H."/>
            <person name="Morin E."/>
            <person name="Baudet D."/>
            <person name="Noel J."/>
            <person name="Ndikumana S."/>
            <person name="Charron P."/>
            <person name="St-Onge C."/>
            <person name="Giorgi J."/>
            <person name="Grigoriev I.V."/>
            <person name="Roux C."/>
            <person name="Martin F.M."/>
            <person name="Corradi N."/>
        </authorList>
    </citation>
    <scope>NUCLEOTIDE SEQUENCE [LARGE SCALE GENOMIC DNA]</scope>
    <source>
        <strain evidence="2 3">C2</strain>
    </source>
</reference>
<organism evidence="2 3">
    <name type="scientific">Rhizophagus irregularis</name>
    <dbReference type="NCBI Taxonomy" id="588596"/>
    <lineage>
        <taxon>Eukaryota</taxon>
        <taxon>Fungi</taxon>
        <taxon>Fungi incertae sedis</taxon>
        <taxon>Mucoromycota</taxon>
        <taxon>Glomeromycotina</taxon>
        <taxon>Glomeromycetes</taxon>
        <taxon>Glomerales</taxon>
        <taxon>Glomeraceae</taxon>
        <taxon>Rhizophagus</taxon>
    </lineage>
</organism>
<gene>
    <name evidence="2" type="ORF">RhiirC2_736390</name>
</gene>
<feature type="region of interest" description="Disordered" evidence="1">
    <location>
        <begin position="15"/>
        <end position="54"/>
    </location>
</feature>
<evidence type="ECO:0000313" key="2">
    <source>
        <dbReference type="EMBL" id="PKK75542.1"/>
    </source>
</evidence>
<dbReference type="AlphaFoldDB" id="A0A2N1NNQ9"/>
<accession>A0A2N1NNQ9</accession>
<dbReference type="Proteomes" id="UP000233469">
    <property type="component" value="Unassembled WGS sequence"/>
</dbReference>
<evidence type="ECO:0000256" key="1">
    <source>
        <dbReference type="SAM" id="MobiDB-lite"/>
    </source>
</evidence>
<protein>
    <submittedName>
        <fullName evidence="2">Uncharacterized protein</fullName>
    </submittedName>
</protein>
<sequence>MDIRYFHNIKYDRDDDDNTQNIRSIHDNGDNDTDIENNKYMEDDNDDLDSKFII</sequence>
<comment type="caution">
    <text evidence="2">The sequence shown here is derived from an EMBL/GenBank/DDBJ whole genome shotgun (WGS) entry which is preliminary data.</text>
</comment>
<evidence type="ECO:0000313" key="3">
    <source>
        <dbReference type="Proteomes" id="UP000233469"/>
    </source>
</evidence>
<dbReference type="EMBL" id="LLXL01000237">
    <property type="protein sequence ID" value="PKK75542.1"/>
    <property type="molecule type" value="Genomic_DNA"/>
</dbReference>
<proteinExistence type="predicted"/>
<name>A0A2N1NNQ9_9GLOM</name>